<feature type="domain" description="Pyrrolo-quinoline quinone repeat" evidence="5">
    <location>
        <begin position="90"/>
        <end position="313"/>
    </location>
</feature>
<dbReference type="InterPro" id="IPR018391">
    <property type="entry name" value="PQQ_b-propeller_rpt"/>
</dbReference>
<evidence type="ECO:0000259" key="5">
    <source>
        <dbReference type="Pfam" id="PF13360"/>
    </source>
</evidence>
<comment type="similarity">
    <text evidence="2">Belongs to the bacterial PQQ dehydrogenase family.</text>
</comment>
<comment type="cofactor">
    <cofactor evidence="1">
        <name>pyrroloquinoline quinone</name>
        <dbReference type="ChEBI" id="CHEBI:58442"/>
    </cofactor>
</comment>
<evidence type="ECO:0000256" key="2">
    <source>
        <dbReference type="ARBA" id="ARBA00008156"/>
    </source>
</evidence>
<keyword evidence="3" id="KW-0560">Oxidoreductase</keyword>
<dbReference type="Pfam" id="PF13360">
    <property type="entry name" value="PQQ_2"/>
    <property type="match status" value="1"/>
</dbReference>
<evidence type="ECO:0000256" key="3">
    <source>
        <dbReference type="ARBA" id="ARBA00023002"/>
    </source>
</evidence>
<dbReference type="EMBL" id="UINC01001129">
    <property type="protein sequence ID" value="SUZ71686.1"/>
    <property type="molecule type" value="Genomic_DNA"/>
</dbReference>
<protein>
    <recommendedName>
        <fullName evidence="5">Pyrrolo-quinoline quinone repeat domain-containing protein</fullName>
    </recommendedName>
</protein>
<dbReference type="Gene3D" id="2.130.10.10">
    <property type="entry name" value="YVTN repeat-like/Quinoprotein amine dehydrogenase"/>
    <property type="match status" value="1"/>
</dbReference>
<dbReference type="Gene3D" id="2.140.10.10">
    <property type="entry name" value="Quinoprotein alcohol dehydrogenase-like superfamily"/>
    <property type="match status" value="1"/>
</dbReference>
<proteinExistence type="inferred from homology"/>
<evidence type="ECO:0000256" key="1">
    <source>
        <dbReference type="ARBA" id="ARBA00001931"/>
    </source>
</evidence>
<dbReference type="InterPro" id="IPR011047">
    <property type="entry name" value="Quinoprotein_ADH-like_sf"/>
</dbReference>
<organism evidence="6">
    <name type="scientific">marine metagenome</name>
    <dbReference type="NCBI Taxonomy" id="408172"/>
    <lineage>
        <taxon>unclassified sequences</taxon>
        <taxon>metagenomes</taxon>
        <taxon>ecological metagenomes</taxon>
    </lineage>
</organism>
<evidence type="ECO:0000256" key="4">
    <source>
        <dbReference type="SAM" id="MobiDB-lite"/>
    </source>
</evidence>
<feature type="region of interest" description="Disordered" evidence="4">
    <location>
        <begin position="443"/>
        <end position="462"/>
    </location>
</feature>
<name>A0A381PX74_9ZZZZ</name>
<dbReference type="PANTHER" id="PTHR32303">
    <property type="entry name" value="QUINOPROTEIN ALCOHOL DEHYDROGENASE (CYTOCHROME C)"/>
    <property type="match status" value="1"/>
</dbReference>
<dbReference type="InterPro" id="IPR002372">
    <property type="entry name" value="PQQ_rpt_dom"/>
</dbReference>
<dbReference type="SUPFAM" id="SSF50998">
    <property type="entry name" value="Quinoprotein alcohol dehydrogenase-like"/>
    <property type="match status" value="1"/>
</dbReference>
<dbReference type="PANTHER" id="PTHR32303:SF10">
    <property type="entry name" value="OUTER MEMBRANE PROTEIN ASSEMBLY FACTOR BAMB"/>
    <property type="match status" value="1"/>
</dbReference>
<sequence length="568" mass="60920">MSSAEIRFTLLEGKMKGHASSLSDSQLESLLRFLVGDRPDATIVIGSSTACSNNPISFDATMTSWGFNAQNTRHQSHTLINTESINRLELAWSFGLPETSTARSQPIITDNTVFVASTSGHVYALDRASGCERWHYRSENPLRTSLTLGTVNSSPALFIGDQRRGVLAIDANRGDLLWRSQVGLFDASMLTGGTVQHGNRLFVPISAFGVALAQNPDYECCKSHGGVRALDADTGNILWTAHMTANAEKTYESSAGTQMWGPSGAPVWTTPAIDPKRRRIYVGTGENTSTPATELSDAIVAINMDTGEIVWSYQGTSGDAFNMACGWRRGPSCPKENGPDFDFGASPAIATLSNGRDVIVAGQKSGDVHCLDAETGTLIWRTKVGQGSALGGIHWGIAVSKDRVVVPVADPGSARGDYQPTPGVYVLDLDTGKVIWSHKAERGCTPENGEQQRARRRSGGNRWPACPRRYAFSAAASSTPQLALASALNGRTMAFDLSDGTVLWEYDTVQQFDTVNGVEAHGGAIDSAGAQVVDDMLFVQSGYGMFGQMPGNVLLAYRLQNPKLNSKD</sequence>
<reference evidence="6" key="1">
    <citation type="submission" date="2018-05" db="EMBL/GenBank/DDBJ databases">
        <authorList>
            <person name="Lanie J.A."/>
            <person name="Ng W.-L."/>
            <person name="Kazmierczak K.M."/>
            <person name="Andrzejewski T.M."/>
            <person name="Davidsen T.M."/>
            <person name="Wayne K.J."/>
            <person name="Tettelin H."/>
            <person name="Glass J.I."/>
            <person name="Rusch D."/>
            <person name="Podicherti R."/>
            <person name="Tsui H.-C.T."/>
            <person name="Winkler M.E."/>
        </authorList>
    </citation>
    <scope>NUCLEOTIDE SEQUENCE</scope>
</reference>
<dbReference type="InterPro" id="IPR015943">
    <property type="entry name" value="WD40/YVTN_repeat-like_dom_sf"/>
</dbReference>
<dbReference type="SMART" id="SM00564">
    <property type="entry name" value="PQQ"/>
    <property type="match status" value="7"/>
</dbReference>
<dbReference type="AlphaFoldDB" id="A0A381PX74"/>
<evidence type="ECO:0000313" key="6">
    <source>
        <dbReference type="EMBL" id="SUZ71686.1"/>
    </source>
</evidence>
<dbReference type="GO" id="GO:0016491">
    <property type="term" value="F:oxidoreductase activity"/>
    <property type="evidence" value="ECO:0007669"/>
    <property type="project" value="UniProtKB-KW"/>
</dbReference>
<gene>
    <name evidence="6" type="ORF">METZ01_LOCUS24540</name>
</gene>
<accession>A0A381PX74</accession>